<feature type="region of interest" description="Disordered" evidence="1">
    <location>
        <begin position="133"/>
        <end position="172"/>
    </location>
</feature>
<protein>
    <recommendedName>
        <fullName evidence="3">CorA-like transporter domain-containing protein</fullName>
    </recommendedName>
</protein>
<dbReference type="EMBL" id="JBFCZG010000003">
    <property type="protein sequence ID" value="KAL3425127.1"/>
    <property type="molecule type" value="Genomic_DNA"/>
</dbReference>
<feature type="transmembrane region" description="Helical" evidence="2">
    <location>
        <begin position="362"/>
        <end position="385"/>
    </location>
</feature>
<keyword evidence="2" id="KW-0472">Membrane</keyword>
<keyword evidence="2" id="KW-1133">Transmembrane helix</keyword>
<dbReference type="Gene3D" id="1.20.58.340">
    <property type="entry name" value="Magnesium transport protein CorA, transmembrane region"/>
    <property type="match status" value="1"/>
</dbReference>
<sequence>MWIVVKGSHLIRQRVQETIADLENSSGFCSFKSTVSSFTSTLATHLVLCDWCDENWRWYLAFLETRLQDLTQQCLNLDIPKASSFVAPNSFQKVEQPSSILQRTWSDITKHTTRTLSKRSTSSGVIFEKTMFQPSFPQPPAATPQSPDEAPRRLFPPVLPPGVGDSKSRHHADKDELYSATTLQEVQVIEEKLNQVILVLKSNTKIVQAISEHYQSVMNSNDCPSEISSGCRTAIAHFKRRIENIIGDLEIQYLSADMLLRLLQTRKGLLSGLLNRRDIEANKELSVKSQYYAKKMEEMAEAMHLLAVKTKQETVSMRVITLVTLFFLPGTFISTVMSTDIIQFPPSQELEGKVFQLKALQLYIFVTVPLMVITFATWGLIYWWVNRRQDFKMFGGHLSGWNS</sequence>
<accession>A0ABR4PP41</accession>
<evidence type="ECO:0000259" key="3">
    <source>
        <dbReference type="Pfam" id="PF26616"/>
    </source>
</evidence>
<evidence type="ECO:0000256" key="2">
    <source>
        <dbReference type="SAM" id="Phobius"/>
    </source>
</evidence>
<organism evidence="4 5">
    <name type="scientific">Phlyctema vagabunda</name>
    <dbReference type="NCBI Taxonomy" id="108571"/>
    <lineage>
        <taxon>Eukaryota</taxon>
        <taxon>Fungi</taxon>
        <taxon>Dikarya</taxon>
        <taxon>Ascomycota</taxon>
        <taxon>Pezizomycotina</taxon>
        <taxon>Leotiomycetes</taxon>
        <taxon>Helotiales</taxon>
        <taxon>Dermateaceae</taxon>
        <taxon>Phlyctema</taxon>
    </lineage>
</organism>
<dbReference type="Proteomes" id="UP001629113">
    <property type="component" value="Unassembled WGS sequence"/>
</dbReference>
<evidence type="ECO:0000313" key="4">
    <source>
        <dbReference type="EMBL" id="KAL3425127.1"/>
    </source>
</evidence>
<gene>
    <name evidence="4" type="ORF">PVAG01_04408</name>
</gene>
<dbReference type="InterPro" id="IPR058257">
    <property type="entry name" value="CorA-like_dom"/>
</dbReference>
<evidence type="ECO:0000313" key="5">
    <source>
        <dbReference type="Proteomes" id="UP001629113"/>
    </source>
</evidence>
<name>A0ABR4PP41_9HELO</name>
<keyword evidence="5" id="KW-1185">Reference proteome</keyword>
<feature type="transmembrane region" description="Helical" evidence="2">
    <location>
        <begin position="319"/>
        <end position="342"/>
    </location>
</feature>
<feature type="domain" description="CorA-like transporter" evidence="3">
    <location>
        <begin position="1"/>
        <end position="73"/>
    </location>
</feature>
<keyword evidence="2" id="KW-0812">Transmembrane</keyword>
<dbReference type="Pfam" id="PF26616">
    <property type="entry name" value="CorA-like"/>
    <property type="match status" value="1"/>
</dbReference>
<evidence type="ECO:0000256" key="1">
    <source>
        <dbReference type="SAM" id="MobiDB-lite"/>
    </source>
</evidence>
<proteinExistence type="predicted"/>
<reference evidence="4 5" key="1">
    <citation type="submission" date="2024-06" db="EMBL/GenBank/DDBJ databases">
        <title>Complete genome of Phlyctema vagabunda strain 19-DSS-EL-015.</title>
        <authorList>
            <person name="Fiorenzani C."/>
        </authorList>
    </citation>
    <scope>NUCLEOTIDE SEQUENCE [LARGE SCALE GENOMIC DNA]</scope>
    <source>
        <strain evidence="4 5">19-DSS-EL-015</strain>
    </source>
</reference>
<comment type="caution">
    <text evidence="4">The sequence shown here is derived from an EMBL/GenBank/DDBJ whole genome shotgun (WGS) entry which is preliminary data.</text>
</comment>